<dbReference type="InterPro" id="IPR011989">
    <property type="entry name" value="ARM-like"/>
</dbReference>
<dbReference type="Pfam" id="PF13646">
    <property type="entry name" value="HEAT_2"/>
    <property type="match status" value="1"/>
</dbReference>
<dbReference type="PANTHER" id="PTHR12697">
    <property type="entry name" value="PBS LYASE HEAT-LIKE PROTEIN"/>
    <property type="match status" value="1"/>
</dbReference>
<dbReference type="EMBL" id="BART01002463">
    <property type="protein sequence ID" value="GAG62243.1"/>
    <property type="molecule type" value="Genomic_DNA"/>
</dbReference>
<organism evidence="1">
    <name type="scientific">marine sediment metagenome</name>
    <dbReference type="NCBI Taxonomy" id="412755"/>
    <lineage>
        <taxon>unclassified sequences</taxon>
        <taxon>metagenomes</taxon>
        <taxon>ecological metagenomes</taxon>
    </lineage>
</organism>
<protein>
    <recommendedName>
        <fullName evidence="2">HEAT repeat domain-containing protein</fullName>
    </recommendedName>
</protein>
<dbReference type="PANTHER" id="PTHR12697:SF5">
    <property type="entry name" value="DEOXYHYPUSINE HYDROXYLASE"/>
    <property type="match status" value="1"/>
</dbReference>
<accession>X0ZPC1</accession>
<dbReference type="GO" id="GO:0016491">
    <property type="term" value="F:oxidoreductase activity"/>
    <property type="evidence" value="ECO:0007669"/>
    <property type="project" value="TreeGrafter"/>
</dbReference>
<gene>
    <name evidence="1" type="ORF">S01H4_07506</name>
</gene>
<evidence type="ECO:0008006" key="2">
    <source>
        <dbReference type="Google" id="ProtNLM"/>
    </source>
</evidence>
<proteinExistence type="predicted"/>
<dbReference type="Gene3D" id="1.25.10.10">
    <property type="entry name" value="Leucine-rich Repeat Variant"/>
    <property type="match status" value="1"/>
</dbReference>
<dbReference type="AlphaFoldDB" id="X0ZPC1"/>
<reference evidence="1" key="1">
    <citation type="journal article" date="2014" name="Front. Microbiol.">
        <title>High frequency of phylogenetically diverse reductive dehalogenase-homologous genes in deep subseafloor sedimentary metagenomes.</title>
        <authorList>
            <person name="Kawai M."/>
            <person name="Futagami T."/>
            <person name="Toyoda A."/>
            <person name="Takaki Y."/>
            <person name="Nishi S."/>
            <person name="Hori S."/>
            <person name="Arai W."/>
            <person name="Tsubouchi T."/>
            <person name="Morono Y."/>
            <person name="Uchiyama I."/>
            <person name="Ito T."/>
            <person name="Fujiyama A."/>
            <person name="Inagaki F."/>
            <person name="Takami H."/>
        </authorList>
    </citation>
    <scope>NUCLEOTIDE SEQUENCE</scope>
    <source>
        <strain evidence="1">Expedition CK06-06</strain>
    </source>
</reference>
<dbReference type="SMART" id="SM00567">
    <property type="entry name" value="EZ_HEAT"/>
    <property type="match status" value="3"/>
</dbReference>
<dbReference type="InterPro" id="IPR016024">
    <property type="entry name" value="ARM-type_fold"/>
</dbReference>
<name>X0ZPC1_9ZZZZ</name>
<sequence>MTKREDLGPDKAAEILLEFGNGICGELNLLLNKEDLPIKRKYLIIDLLGYWQYLESGPTLLKLLNTSKDNEMKIRSIKALGGMSYIESAPALAAHLDDKDYLVRSEVAKALGKIGASEYSDEIVKSLGDKNWWVRYNAAQALASFGEEGITLLEKMAGTN</sequence>
<evidence type="ECO:0000313" key="1">
    <source>
        <dbReference type="EMBL" id="GAG62243.1"/>
    </source>
</evidence>
<comment type="caution">
    <text evidence="1">The sequence shown here is derived from an EMBL/GenBank/DDBJ whole genome shotgun (WGS) entry which is preliminary data.</text>
</comment>
<dbReference type="InterPro" id="IPR004155">
    <property type="entry name" value="PBS_lyase_HEAT"/>
</dbReference>
<dbReference type="SUPFAM" id="SSF48371">
    <property type="entry name" value="ARM repeat"/>
    <property type="match status" value="1"/>
</dbReference>